<gene>
    <name evidence="2" type="ORF">OCBIM_22007393mg</name>
</gene>
<protein>
    <submittedName>
        <fullName evidence="2">Uncharacterized protein</fullName>
    </submittedName>
</protein>
<name>A0A0L8FUS8_OCTBM</name>
<keyword evidence="1" id="KW-1133">Transmembrane helix</keyword>
<keyword evidence="1" id="KW-0472">Membrane</keyword>
<reference evidence="2" key="1">
    <citation type="submission" date="2015-07" db="EMBL/GenBank/DDBJ databases">
        <title>MeaNS - Measles Nucleotide Surveillance Program.</title>
        <authorList>
            <person name="Tran T."/>
            <person name="Druce J."/>
        </authorList>
    </citation>
    <scope>NUCLEOTIDE SEQUENCE</scope>
    <source>
        <strain evidence="2">UCB-OBI-ISO-001</strain>
        <tissue evidence="2">Gonad</tissue>
    </source>
</reference>
<evidence type="ECO:0000313" key="2">
    <source>
        <dbReference type="EMBL" id="KOF68388.1"/>
    </source>
</evidence>
<evidence type="ECO:0000256" key="1">
    <source>
        <dbReference type="SAM" id="Phobius"/>
    </source>
</evidence>
<keyword evidence="1" id="KW-0812">Transmembrane</keyword>
<organism evidence="2">
    <name type="scientific">Octopus bimaculoides</name>
    <name type="common">California two-spotted octopus</name>
    <dbReference type="NCBI Taxonomy" id="37653"/>
    <lineage>
        <taxon>Eukaryota</taxon>
        <taxon>Metazoa</taxon>
        <taxon>Spiralia</taxon>
        <taxon>Lophotrochozoa</taxon>
        <taxon>Mollusca</taxon>
        <taxon>Cephalopoda</taxon>
        <taxon>Coleoidea</taxon>
        <taxon>Octopodiformes</taxon>
        <taxon>Octopoda</taxon>
        <taxon>Incirrata</taxon>
        <taxon>Octopodidae</taxon>
        <taxon>Octopus</taxon>
    </lineage>
</organism>
<dbReference type="AlphaFoldDB" id="A0A0L8FUS8"/>
<accession>A0A0L8FUS8</accession>
<dbReference type="EMBL" id="KQ426321">
    <property type="protein sequence ID" value="KOF68388.1"/>
    <property type="molecule type" value="Genomic_DNA"/>
</dbReference>
<feature type="transmembrane region" description="Helical" evidence="1">
    <location>
        <begin position="21"/>
        <end position="39"/>
    </location>
</feature>
<proteinExistence type="predicted"/>
<sequence>MSLSISVVLKYVWESRENGLSICYCGTNMIWLILFGALVESLETCDPSFINPQILIGLF</sequence>